<dbReference type="RefSeq" id="WP_163286276.1">
    <property type="nucleotide sequence ID" value="NZ_JAAGVY010000035.1"/>
</dbReference>
<dbReference type="InterPro" id="IPR036782">
    <property type="entry name" value="NE0471-like_N"/>
</dbReference>
<gene>
    <name evidence="1" type="ORF">G3O08_15375</name>
</gene>
<sequence>MKPIWITEAVYKDEFRVFLKFNDGKSGIVDLIDKLEGHIFEPLKDKTFFKNFKLNTWTLEWPNGADLAPEFLYDLISENEKVFSQK</sequence>
<organism evidence="1 2">
    <name type="scientific">Cryomorpha ignava</name>
    <dbReference type="NCBI Taxonomy" id="101383"/>
    <lineage>
        <taxon>Bacteria</taxon>
        <taxon>Pseudomonadati</taxon>
        <taxon>Bacteroidota</taxon>
        <taxon>Flavobacteriia</taxon>
        <taxon>Flavobacteriales</taxon>
        <taxon>Cryomorphaceae</taxon>
        <taxon>Cryomorpha</taxon>
    </lineage>
</organism>
<protein>
    <submittedName>
        <fullName evidence="1">DUF2442 domain-containing protein</fullName>
    </submittedName>
</protein>
<dbReference type="Pfam" id="PF10387">
    <property type="entry name" value="DUF2442"/>
    <property type="match status" value="1"/>
</dbReference>
<proteinExistence type="predicted"/>
<evidence type="ECO:0000313" key="1">
    <source>
        <dbReference type="EMBL" id="NEN24882.1"/>
    </source>
</evidence>
<comment type="caution">
    <text evidence="1">The sequence shown here is derived from an EMBL/GenBank/DDBJ whole genome shotgun (WGS) entry which is preliminary data.</text>
</comment>
<dbReference type="Gene3D" id="3.30.2020.10">
    <property type="entry name" value="NE0471-like N-terminal domain"/>
    <property type="match status" value="1"/>
</dbReference>
<dbReference type="EMBL" id="JAAGVY010000035">
    <property type="protein sequence ID" value="NEN24882.1"/>
    <property type="molecule type" value="Genomic_DNA"/>
</dbReference>
<dbReference type="Proteomes" id="UP000486602">
    <property type="component" value="Unassembled WGS sequence"/>
</dbReference>
<accession>A0A7K3WVE3</accession>
<name>A0A7K3WVE3_9FLAO</name>
<evidence type="ECO:0000313" key="2">
    <source>
        <dbReference type="Proteomes" id="UP000486602"/>
    </source>
</evidence>
<dbReference type="SUPFAM" id="SSF143880">
    <property type="entry name" value="NE0471 N-terminal domain-like"/>
    <property type="match status" value="1"/>
</dbReference>
<dbReference type="AlphaFoldDB" id="A0A7K3WVE3"/>
<dbReference type="InterPro" id="IPR018841">
    <property type="entry name" value="DUF2442"/>
</dbReference>
<reference evidence="1 2" key="1">
    <citation type="submission" date="2020-02" db="EMBL/GenBank/DDBJ databases">
        <title>Out from the shadows clarifying the taxonomy of the family Cryomorphaceae and related taxa by utilizing the GTDB taxonomic framework.</title>
        <authorList>
            <person name="Bowman J.P."/>
        </authorList>
    </citation>
    <scope>NUCLEOTIDE SEQUENCE [LARGE SCALE GENOMIC DNA]</scope>
    <source>
        <strain evidence="1 2">QSSC 1-22</strain>
    </source>
</reference>
<keyword evidence="2" id="KW-1185">Reference proteome</keyword>